<dbReference type="EMBL" id="CP015839">
    <property type="protein sequence ID" value="ANG63078.1"/>
    <property type="molecule type" value="Genomic_DNA"/>
</dbReference>
<organism evidence="2 3">
    <name type="scientific">Marinobacterium aestuarii</name>
    <dbReference type="NCBI Taxonomy" id="1821621"/>
    <lineage>
        <taxon>Bacteria</taxon>
        <taxon>Pseudomonadati</taxon>
        <taxon>Pseudomonadota</taxon>
        <taxon>Gammaproteobacteria</taxon>
        <taxon>Oceanospirillales</taxon>
        <taxon>Oceanospirillaceae</taxon>
        <taxon>Marinobacterium</taxon>
    </lineage>
</organism>
<dbReference type="InterPro" id="IPR023210">
    <property type="entry name" value="NADP_OxRdtase_dom"/>
</dbReference>
<dbReference type="Proteomes" id="UP000078070">
    <property type="component" value="Chromosome"/>
</dbReference>
<dbReference type="AlphaFoldDB" id="A0A1A9EZL6"/>
<keyword evidence="3" id="KW-1185">Reference proteome</keyword>
<evidence type="ECO:0000313" key="2">
    <source>
        <dbReference type="EMBL" id="ANG63078.1"/>
    </source>
</evidence>
<dbReference type="InterPro" id="IPR050523">
    <property type="entry name" value="AKR_Detox_Biosynth"/>
</dbReference>
<reference evidence="3" key="1">
    <citation type="submission" date="2016-05" db="EMBL/GenBank/DDBJ databases">
        <authorList>
            <person name="Baek K."/>
            <person name="Yang S.-J."/>
        </authorList>
    </citation>
    <scope>NUCLEOTIDE SEQUENCE [LARGE SCALE GENOMIC DNA]</scope>
    <source>
        <strain evidence="3">ST58-10</strain>
    </source>
</reference>
<evidence type="ECO:0000313" key="3">
    <source>
        <dbReference type="Proteomes" id="UP000078070"/>
    </source>
</evidence>
<dbReference type="InterPro" id="IPR036812">
    <property type="entry name" value="NAD(P)_OxRdtase_dom_sf"/>
</dbReference>
<dbReference type="SUPFAM" id="SSF51430">
    <property type="entry name" value="NAD(P)-linked oxidoreductase"/>
    <property type="match status" value="1"/>
</dbReference>
<sequence>MAELNSAVDTPLVLGMMRLHERKPLHDPAALAGWIERRVEQGLHWFDHADIYGDGRCETLFGAALAQSAELKSRVRLISKADIIKVPRDESPWNVTHYDSSPDYLEASVNGSLRRLGVERLDMFLLHRPDPLMDVGPTARALERLLQTGKVGQIGVSNFNPPQWRLLQQALGSRLSCNQLELSLRVSAPLFNGTSEAMQHDGLQMLAWSPLAGGRLEEEGLGVLLNELAEKAGCGPVGLAAAWLRRIPGVPIPVIGSLNEDRIADALAGCRYEMQRSDWFALLEMTRGQRVP</sequence>
<dbReference type="Pfam" id="PF00248">
    <property type="entry name" value="Aldo_ket_red"/>
    <property type="match status" value="1"/>
</dbReference>
<dbReference type="STRING" id="1821621.A8C75_11750"/>
<dbReference type="RefSeq" id="WP_067382372.1">
    <property type="nucleotide sequence ID" value="NZ_CP015839.1"/>
</dbReference>
<dbReference type="Gene3D" id="3.20.20.100">
    <property type="entry name" value="NADP-dependent oxidoreductase domain"/>
    <property type="match status" value="1"/>
</dbReference>
<dbReference type="OrthoDB" id="9768793at2"/>
<dbReference type="PANTHER" id="PTHR43364:SF1">
    <property type="entry name" value="OXIDOREDUCTASE YDHF"/>
    <property type="match status" value="1"/>
</dbReference>
<dbReference type="GO" id="GO:0005829">
    <property type="term" value="C:cytosol"/>
    <property type="evidence" value="ECO:0007669"/>
    <property type="project" value="TreeGrafter"/>
</dbReference>
<feature type="domain" description="NADP-dependent oxidoreductase" evidence="1">
    <location>
        <begin position="11"/>
        <end position="278"/>
    </location>
</feature>
<accession>A0A1A9EZL6</accession>
<gene>
    <name evidence="2" type="ORF">A8C75_11750</name>
</gene>
<reference evidence="2 3" key="2">
    <citation type="journal article" date="2018" name="Int. J. Syst. Evol. Microbiol.">
        <title>Marinobacterium aestuarii sp. nov., a benzene-degrading marine bacterium isolated from estuary sediment.</title>
        <authorList>
            <person name="Bae S.S."/>
            <person name="Jung J."/>
            <person name="Chung D."/>
            <person name="Baek K."/>
        </authorList>
    </citation>
    <scope>NUCLEOTIDE SEQUENCE [LARGE SCALE GENOMIC DNA]</scope>
    <source>
        <strain evidence="2 3">ST58-10</strain>
    </source>
</reference>
<dbReference type="KEGG" id="mars:A8C75_11750"/>
<dbReference type="PANTHER" id="PTHR43364">
    <property type="entry name" value="NADH-SPECIFIC METHYLGLYOXAL REDUCTASE-RELATED"/>
    <property type="match status" value="1"/>
</dbReference>
<evidence type="ECO:0000259" key="1">
    <source>
        <dbReference type="Pfam" id="PF00248"/>
    </source>
</evidence>
<name>A0A1A9EZL6_9GAMM</name>
<dbReference type="GO" id="GO:0016491">
    <property type="term" value="F:oxidoreductase activity"/>
    <property type="evidence" value="ECO:0007669"/>
    <property type="project" value="InterPro"/>
</dbReference>
<proteinExistence type="predicted"/>
<dbReference type="PRINTS" id="PR00069">
    <property type="entry name" value="ALDKETRDTASE"/>
</dbReference>
<protein>
    <submittedName>
        <fullName evidence="2">Aldo/keto reductase</fullName>
    </submittedName>
</protein>
<dbReference type="InterPro" id="IPR020471">
    <property type="entry name" value="AKR"/>
</dbReference>